<proteinExistence type="predicted"/>
<protein>
    <submittedName>
        <fullName evidence="2">Acetyl-coa synthetase</fullName>
    </submittedName>
</protein>
<dbReference type="SUPFAM" id="SSF56801">
    <property type="entry name" value="Acetyl-CoA synthetase-like"/>
    <property type="match status" value="1"/>
</dbReference>
<dbReference type="EMBL" id="LUCM01006769">
    <property type="protein sequence ID" value="KAA0190812.1"/>
    <property type="molecule type" value="Genomic_DNA"/>
</dbReference>
<dbReference type="Pfam" id="PF16177">
    <property type="entry name" value="ACAS_N"/>
    <property type="match status" value="1"/>
</dbReference>
<reference evidence="2" key="1">
    <citation type="submission" date="2019-05" db="EMBL/GenBank/DDBJ databases">
        <title>Annotation for the trematode Fasciolopsis buski.</title>
        <authorList>
            <person name="Choi Y.-J."/>
        </authorList>
    </citation>
    <scope>NUCLEOTIDE SEQUENCE</scope>
    <source>
        <strain evidence="2">HT</strain>
        <tissue evidence="2">Whole worm</tissue>
    </source>
</reference>
<gene>
    <name evidence="2" type="ORF">FBUS_07589</name>
</gene>
<dbReference type="InterPro" id="IPR042099">
    <property type="entry name" value="ANL_N_sf"/>
</dbReference>
<dbReference type="OrthoDB" id="1706066at2759"/>
<evidence type="ECO:0000259" key="1">
    <source>
        <dbReference type="Pfam" id="PF16177"/>
    </source>
</evidence>
<name>A0A8E0RQV4_9TREM</name>
<dbReference type="Gene3D" id="3.40.50.12780">
    <property type="entry name" value="N-terminal domain of ligase-like"/>
    <property type="match status" value="1"/>
</dbReference>
<dbReference type="PANTHER" id="PTHR24095:SF244">
    <property type="entry name" value="ACETYL-COENZYME A SYNTHETASE"/>
    <property type="match status" value="1"/>
</dbReference>
<keyword evidence="3" id="KW-1185">Reference proteome</keyword>
<sequence length="125" mass="14455">MSVVSHVQSLGDYFERHQSALKDPAGFWLKYAERYFWKEKPSREKALSYNFDVREGPIFVKWFADGETNICFNALDRQVDNGNGSKVAFFWEGNDPNDTCSMTYVDLLVQLYLNLPDSGLLKIRS</sequence>
<evidence type="ECO:0000313" key="3">
    <source>
        <dbReference type="Proteomes" id="UP000728185"/>
    </source>
</evidence>
<dbReference type="AlphaFoldDB" id="A0A8E0RQV4"/>
<dbReference type="GO" id="GO:0003987">
    <property type="term" value="F:acetate-CoA ligase activity"/>
    <property type="evidence" value="ECO:0007669"/>
    <property type="project" value="TreeGrafter"/>
</dbReference>
<dbReference type="InterPro" id="IPR032387">
    <property type="entry name" value="ACAS_N"/>
</dbReference>
<dbReference type="GO" id="GO:0006085">
    <property type="term" value="P:acetyl-CoA biosynthetic process"/>
    <property type="evidence" value="ECO:0007669"/>
    <property type="project" value="TreeGrafter"/>
</dbReference>
<comment type="caution">
    <text evidence="2">The sequence shown here is derived from an EMBL/GenBank/DDBJ whole genome shotgun (WGS) entry which is preliminary data.</text>
</comment>
<dbReference type="Proteomes" id="UP000728185">
    <property type="component" value="Unassembled WGS sequence"/>
</dbReference>
<evidence type="ECO:0000313" key="2">
    <source>
        <dbReference type="EMBL" id="KAA0190812.1"/>
    </source>
</evidence>
<dbReference type="PANTHER" id="PTHR24095">
    <property type="entry name" value="ACETYL-COENZYME A SYNTHETASE"/>
    <property type="match status" value="1"/>
</dbReference>
<accession>A0A8E0RQV4</accession>
<organism evidence="2 3">
    <name type="scientific">Fasciolopsis buskii</name>
    <dbReference type="NCBI Taxonomy" id="27845"/>
    <lineage>
        <taxon>Eukaryota</taxon>
        <taxon>Metazoa</taxon>
        <taxon>Spiralia</taxon>
        <taxon>Lophotrochozoa</taxon>
        <taxon>Platyhelminthes</taxon>
        <taxon>Trematoda</taxon>
        <taxon>Digenea</taxon>
        <taxon>Plagiorchiida</taxon>
        <taxon>Echinostomata</taxon>
        <taxon>Echinostomatoidea</taxon>
        <taxon>Fasciolidae</taxon>
        <taxon>Fasciolopsis</taxon>
    </lineage>
</organism>
<feature type="domain" description="Acetyl-coenzyme A synthetase N-terminal" evidence="1">
    <location>
        <begin position="13"/>
        <end position="74"/>
    </location>
</feature>